<dbReference type="Gene3D" id="2.30.30.760">
    <property type="match status" value="1"/>
</dbReference>
<comment type="subcellular location">
    <subcellularLocation>
        <location evidence="1">Periplasm</location>
    </subcellularLocation>
</comment>
<dbReference type="NCBIfam" id="TIGR03170">
    <property type="entry name" value="flgA_cterm"/>
    <property type="match status" value="1"/>
</dbReference>
<keyword evidence="4" id="KW-0969">Cilium</keyword>
<dbReference type="PANTHER" id="PTHR36307:SF1">
    <property type="entry name" value="FLAGELLA BASAL BODY P-RING FORMATION PROTEIN FLGA"/>
    <property type="match status" value="1"/>
</dbReference>
<accession>A0A1W6ZUK5</accession>
<evidence type="ECO:0000256" key="1">
    <source>
        <dbReference type="ARBA" id="ARBA00004418"/>
    </source>
</evidence>
<protein>
    <submittedName>
        <fullName evidence="4">Flagella basal body P-ring formation protein FlgA</fullName>
    </submittedName>
</protein>
<keyword evidence="5" id="KW-1185">Reference proteome</keyword>
<dbReference type="SUPFAM" id="SSF51269">
    <property type="entry name" value="AFP III-like domain"/>
    <property type="match status" value="1"/>
</dbReference>
<keyword evidence="4" id="KW-0282">Flagellum</keyword>
<dbReference type="InterPro" id="IPR039246">
    <property type="entry name" value="Flagellar_FlgA"/>
</dbReference>
<dbReference type="CDD" id="cd11614">
    <property type="entry name" value="SAF_CpaB_FlgA_like"/>
    <property type="match status" value="1"/>
</dbReference>
<dbReference type="EMBL" id="CP021112">
    <property type="protein sequence ID" value="ARQ00801.1"/>
    <property type="molecule type" value="Genomic_DNA"/>
</dbReference>
<dbReference type="InterPro" id="IPR036732">
    <property type="entry name" value="AFP_Neu5c_C_sf"/>
</dbReference>
<dbReference type="AlphaFoldDB" id="A0A1W6ZUK5"/>
<dbReference type="InterPro" id="IPR013974">
    <property type="entry name" value="SAF"/>
</dbReference>
<dbReference type="InterPro" id="IPR017585">
    <property type="entry name" value="SAF_FlgA"/>
</dbReference>
<evidence type="ECO:0000256" key="2">
    <source>
        <dbReference type="ARBA" id="ARBA00022729"/>
    </source>
</evidence>
<dbReference type="Pfam" id="PF13144">
    <property type="entry name" value="ChapFlgA"/>
    <property type="match status" value="1"/>
</dbReference>
<dbReference type="InterPro" id="IPR006190">
    <property type="entry name" value="SAF_AFP_Neu5Ac"/>
</dbReference>
<reference evidence="4 5" key="1">
    <citation type="submission" date="2017-05" db="EMBL/GenBank/DDBJ databases">
        <title>Full genome sequence of Pseudorhodoplanes sinuspersici.</title>
        <authorList>
            <person name="Dastgheib S.M.M."/>
            <person name="Shavandi M."/>
            <person name="Tirandaz H."/>
        </authorList>
    </citation>
    <scope>NUCLEOTIDE SEQUENCE [LARGE SCALE GENOMIC DNA]</scope>
    <source>
        <strain evidence="4 5">RIPI110</strain>
    </source>
</reference>
<dbReference type="KEGG" id="psin:CAK95_18185"/>
<dbReference type="STRING" id="1235591.CAK95_18185"/>
<dbReference type="Proteomes" id="UP000194137">
    <property type="component" value="Chromosome"/>
</dbReference>
<dbReference type="SMART" id="SM00858">
    <property type="entry name" value="SAF"/>
    <property type="match status" value="1"/>
</dbReference>
<name>A0A1W6ZUK5_9HYPH</name>
<evidence type="ECO:0000313" key="4">
    <source>
        <dbReference type="EMBL" id="ARQ00801.1"/>
    </source>
</evidence>
<dbReference type="PANTHER" id="PTHR36307">
    <property type="entry name" value="FLAGELLA BASAL BODY P-RING FORMATION PROTEIN FLGA"/>
    <property type="match status" value="1"/>
</dbReference>
<dbReference type="GO" id="GO:0042597">
    <property type="term" value="C:periplasmic space"/>
    <property type="evidence" value="ECO:0007669"/>
    <property type="project" value="UniProtKB-SubCell"/>
</dbReference>
<dbReference type="GO" id="GO:0044780">
    <property type="term" value="P:bacterial-type flagellum assembly"/>
    <property type="evidence" value="ECO:0007669"/>
    <property type="project" value="InterPro"/>
</dbReference>
<dbReference type="PROSITE" id="PS50844">
    <property type="entry name" value="AFP_LIKE"/>
    <property type="match status" value="1"/>
</dbReference>
<sequence>MKRLAILALFAFTATAAAAQTPVLRASVEVSSDLVRIGDLVENASPFKAKIAVFRAPDLGETGTVPTARVLEALRPHDVLGVNTGGLSQISVTRASRIIEATEIRSRIAELLSARMRIADPTNVAIIADTPLQSIHVDPSETGPLMPLRISLERSGRFDIEFKTDDEKPARITGTAGEAYDTLVATRTLNRGDILRASDVTIEKRSKAETQGEPIRDPAAAIGMAIQQALRPGQPIRSGDLAKPLLVKRGEPVVLHYQVPGITLTVRGKAEDGGALGDTVNITNVQSKRTVQGVVSGHGQVTVTSLTPRVVSATINQASHQQVSALAAGR</sequence>
<dbReference type="OrthoDB" id="5323072at2"/>
<evidence type="ECO:0000256" key="3">
    <source>
        <dbReference type="ARBA" id="ARBA00022764"/>
    </source>
</evidence>
<proteinExistence type="predicted"/>
<keyword evidence="4" id="KW-0966">Cell projection</keyword>
<keyword evidence="3" id="KW-0574">Periplasm</keyword>
<evidence type="ECO:0000313" key="5">
    <source>
        <dbReference type="Proteomes" id="UP000194137"/>
    </source>
</evidence>
<keyword evidence="2" id="KW-0732">Signal</keyword>
<dbReference type="RefSeq" id="WP_086089195.1">
    <property type="nucleotide sequence ID" value="NZ_CP021112.1"/>
</dbReference>
<organism evidence="4 5">
    <name type="scientific">Pseudorhodoplanes sinuspersici</name>
    <dbReference type="NCBI Taxonomy" id="1235591"/>
    <lineage>
        <taxon>Bacteria</taxon>
        <taxon>Pseudomonadati</taxon>
        <taxon>Pseudomonadota</taxon>
        <taxon>Alphaproteobacteria</taxon>
        <taxon>Hyphomicrobiales</taxon>
        <taxon>Pseudorhodoplanes</taxon>
    </lineage>
</organism>
<dbReference type="Gene3D" id="3.90.1210.10">
    <property type="entry name" value="Antifreeze-like/N-acetylneuraminic acid synthase C-terminal domain"/>
    <property type="match status" value="1"/>
</dbReference>
<gene>
    <name evidence="4" type="ORF">CAK95_18185</name>
</gene>